<evidence type="ECO:0000256" key="10">
    <source>
        <dbReference type="SAM" id="MobiDB-lite"/>
    </source>
</evidence>
<keyword evidence="2" id="KW-0479">Metal-binding</keyword>
<keyword evidence="5" id="KW-0862">Zinc</keyword>
<evidence type="ECO:0000313" key="12">
    <source>
        <dbReference type="Proteomes" id="UP000749559"/>
    </source>
</evidence>
<dbReference type="PANTHER" id="PTHR16515">
    <property type="entry name" value="PR DOMAIN ZINC FINGER PROTEIN"/>
    <property type="match status" value="1"/>
</dbReference>
<feature type="region of interest" description="Disordered" evidence="10">
    <location>
        <begin position="299"/>
        <end position="333"/>
    </location>
</feature>
<dbReference type="PROSITE" id="PS50280">
    <property type="entry name" value="SET"/>
    <property type="match status" value="1"/>
</dbReference>
<dbReference type="SMART" id="SM00317">
    <property type="entry name" value="SET"/>
    <property type="match status" value="1"/>
</dbReference>
<keyword evidence="7" id="KW-0804">Transcription</keyword>
<feature type="region of interest" description="Disordered" evidence="10">
    <location>
        <begin position="379"/>
        <end position="464"/>
    </location>
</feature>
<keyword evidence="9" id="KW-0175">Coiled coil</keyword>
<dbReference type="GO" id="GO:0005737">
    <property type="term" value="C:cytoplasm"/>
    <property type="evidence" value="ECO:0007669"/>
    <property type="project" value="TreeGrafter"/>
</dbReference>
<feature type="compositionally biased region" description="Basic and acidic residues" evidence="10">
    <location>
        <begin position="319"/>
        <end position="328"/>
    </location>
</feature>
<feature type="compositionally biased region" description="Basic and acidic residues" evidence="10">
    <location>
        <begin position="919"/>
        <end position="929"/>
    </location>
</feature>
<organism evidence="11 12">
    <name type="scientific">Owenia fusiformis</name>
    <name type="common">Polychaete worm</name>
    <dbReference type="NCBI Taxonomy" id="6347"/>
    <lineage>
        <taxon>Eukaryota</taxon>
        <taxon>Metazoa</taxon>
        <taxon>Spiralia</taxon>
        <taxon>Lophotrochozoa</taxon>
        <taxon>Annelida</taxon>
        <taxon>Polychaeta</taxon>
        <taxon>Sedentaria</taxon>
        <taxon>Canalipalpata</taxon>
        <taxon>Sabellida</taxon>
        <taxon>Oweniida</taxon>
        <taxon>Oweniidae</taxon>
        <taxon>Owenia</taxon>
    </lineage>
</organism>
<dbReference type="PROSITE" id="PS00028">
    <property type="entry name" value="ZINC_FINGER_C2H2_1"/>
    <property type="match status" value="4"/>
</dbReference>
<evidence type="ECO:0000256" key="2">
    <source>
        <dbReference type="ARBA" id="ARBA00022723"/>
    </source>
</evidence>
<dbReference type="GO" id="GO:0045165">
    <property type="term" value="P:cell fate commitment"/>
    <property type="evidence" value="ECO:0007669"/>
    <property type="project" value="TreeGrafter"/>
</dbReference>
<evidence type="ECO:0000256" key="9">
    <source>
        <dbReference type="SAM" id="Coils"/>
    </source>
</evidence>
<evidence type="ECO:0000256" key="3">
    <source>
        <dbReference type="ARBA" id="ARBA00022737"/>
    </source>
</evidence>
<reference evidence="11" key="1">
    <citation type="submission" date="2022-03" db="EMBL/GenBank/DDBJ databases">
        <authorList>
            <person name="Martin C."/>
        </authorList>
    </citation>
    <scope>NUCLEOTIDE SEQUENCE</scope>
</reference>
<protein>
    <submittedName>
        <fullName evidence="11">Uncharacterized protein</fullName>
    </submittedName>
</protein>
<dbReference type="Gene3D" id="3.30.160.60">
    <property type="entry name" value="Classic Zinc Finger"/>
    <property type="match status" value="5"/>
</dbReference>
<dbReference type="PANTHER" id="PTHR16515:SF59">
    <property type="entry name" value="PR DOMAIN ZINC FINGER PROTEIN 1"/>
    <property type="match status" value="1"/>
</dbReference>
<dbReference type="FunFam" id="3.30.160.60:FF:000110">
    <property type="entry name" value="Zinc finger protein-like"/>
    <property type="match status" value="1"/>
</dbReference>
<keyword evidence="6" id="KW-0805">Transcription regulation</keyword>
<feature type="compositionally biased region" description="Polar residues" evidence="10">
    <location>
        <begin position="208"/>
        <end position="220"/>
    </location>
</feature>
<dbReference type="Gene3D" id="2.170.270.10">
    <property type="entry name" value="SET domain"/>
    <property type="match status" value="1"/>
</dbReference>
<dbReference type="FunFam" id="3.30.160.60:FF:000262">
    <property type="entry name" value="PR domain zinc finger protein 1"/>
    <property type="match status" value="1"/>
</dbReference>
<comment type="subcellular location">
    <subcellularLocation>
        <location evidence="1">Nucleus</location>
    </subcellularLocation>
</comment>
<name>A0A8J1TBD6_OWEFU</name>
<evidence type="ECO:0000256" key="7">
    <source>
        <dbReference type="ARBA" id="ARBA00023163"/>
    </source>
</evidence>
<keyword evidence="8" id="KW-0539">Nucleus</keyword>
<feature type="compositionally biased region" description="Polar residues" evidence="10">
    <location>
        <begin position="888"/>
        <end position="902"/>
    </location>
</feature>
<dbReference type="SUPFAM" id="SSF57667">
    <property type="entry name" value="beta-beta-alpha zinc fingers"/>
    <property type="match status" value="3"/>
</dbReference>
<feature type="compositionally biased region" description="Basic and acidic residues" evidence="10">
    <location>
        <begin position="445"/>
        <end position="455"/>
    </location>
</feature>
<feature type="compositionally biased region" description="Polar residues" evidence="10">
    <location>
        <begin position="930"/>
        <end position="939"/>
    </location>
</feature>
<dbReference type="Proteomes" id="UP000749559">
    <property type="component" value="Unassembled WGS sequence"/>
</dbReference>
<feature type="region of interest" description="Disordered" evidence="10">
    <location>
        <begin position="871"/>
        <end position="948"/>
    </location>
</feature>
<feature type="region of interest" description="Disordered" evidence="10">
    <location>
        <begin position="208"/>
        <end position="237"/>
    </location>
</feature>
<evidence type="ECO:0000256" key="4">
    <source>
        <dbReference type="ARBA" id="ARBA00022771"/>
    </source>
</evidence>
<feature type="compositionally biased region" description="Low complexity" evidence="10">
    <location>
        <begin position="432"/>
        <end position="444"/>
    </location>
</feature>
<keyword evidence="4" id="KW-0863">Zinc-finger</keyword>
<evidence type="ECO:0000256" key="5">
    <source>
        <dbReference type="ARBA" id="ARBA00022833"/>
    </source>
</evidence>
<dbReference type="Pfam" id="PF21549">
    <property type="entry name" value="PRDM2_PR"/>
    <property type="match status" value="1"/>
</dbReference>
<dbReference type="InterPro" id="IPR001214">
    <property type="entry name" value="SET_dom"/>
</dbReference>
<dbReference type="FunFam" id="3.30.160.60:FF:001272">
    <property type="entry name" value="Zinc finger protein 683"/>
    <property type="match status" value="1"/>
</dbReference>
<evidence type="ECO:0000313" key="11">
    <source>
        <dbReference type="EMBL" id="CAH1799814.1"/>
    </source>
</evidence>
<dbReference type="EMBL" id="CAIIXF020000011">
    <property type="protein sequence ID" value="CAH1799814.1"/>
    <property type="molecule type" value="Genomic_DNA"/>
</dbReference>
<dbReference type="OrthoDB" id="7327383at2759"/>
<dbReference type="InterPro" id="IPR036236">
    <property type="entry name" value="Znf_C2H2_sf"/>
</dbReference>
<dbReference type="SMART" id="SM00355">
    <property type="entry name" value="ZnF_C2H2"/>
    <property type="match status" value="5"/>
</dbReference>
<dbReference type="Pfam" id="PF00096">
    <property type="entry name" value="zf-C2H2"/>
    <property type="match status" value="4"/>
</dbReference>
<dbReference type="InterPro" id="IPR050331">
    <property type="entry name" value="Zinc_finger"/>
</dbReference>
<dbReference type="CDD" id="cd19187">
    <property type="entry name" value="PR-SET_PRDM1"/>
    <property type="match status" value="1"/>
</dbReference>
<evidence type="ECO:0000256" key="1">
    <source>
        <dbReference type="ARBA" id="ARBA00004123"/>
    </source>
</evidence>
<accession>A0A8J1TBD6</accession>
<dbReference type="GO" id="GO:0000978">
    <property type="term" value="F:RNA polymerase II cis-regulatory region sequence-specific DNA binding"/>
    <property type="evidence" value="ECO:0007669"/>
    <property type="project" value="TreeGrafter"/>
</dbReference>
<feature type="compositionally biased region" description="Polar residues" evidence="10">
    <location>
        <begin position="383"/>
        <end position="408"/>
    </location>
</feature>
<dbReference type="FunFam" id="3.30.160.60:FF:001498">
    <property type="entry name" value="Zinc finger protein 404"/>
    <property type="match status" value="1"/>
</dbReference>
<dbReference type="GO" id="GO:0001227">
    <property type="term" value="F:DNA-binding transcription repressor activity, RNA polymerase II-specific"/>
    <property type="evidence" value="ECO:0007669"/>
    <property type="project" value="InterPro"/>
</dbReference>
<dbReference type="GO" id="GO:0008270">
    <property type="term" value="F:zinc ion binding"/>
    <property type="evidence" value="ECO:0007669"/>
    <property type="project" value="UniProtKB-KW"/>
</dbReference>
<feature type="compositionally biased region" description="Basic and acidic residues" evidence="10">
    <location>
        <begin position="221"/>
        <end position="237"/>
    </location>
</feature>
<keyword evidence="12" id="KW-1185">Reference proteome</keyword>
<dbReference type="PROSITE" id="PS50157">
    <property type="entry name" value="ZINC_FINGER_C2H2_2"/>
    <property type="match status" value="4"/>
</dbReference>
<gene>
    <name evidence="11" type="ORF">OFUS_LOCUS23783</name>
</gene>
<dbReference type="InterPro" id="IPR046341">
    <property type="entry name" value="SET_dom_sf"/>
</dbReference>
<dbReference type="FunFam" id="3.30.160.60:FF:000833">
    <property type="entry name" value="PR domain zinc finger protein"/>
    <property type="match status" value="1"/>
</dbReference>
<keyword evidence="3" id="KW-0677">Repeat</keyword>
<proteinExistence type="predicted"/>
<dbReference type="InterPro" id="IPR044413">
    <property type="entry name" value="PRDM1_PR-SET"/>
</dbReference>
<dbReference type="InterPro" id="IPR013087">
    <property type="entry name" value="Znf_C2H2_type"/>
</dbReference>
<dbReference type="AlphaFoldDB" id="A0A8J1TBD6"/>
<dbReference type="GO" id="GO:0005634">
    <property type="term" value="C:nucleus"/>
    <property type="evidence" value="ECO:0007669"/>
    <property type="project" value="UniProtKB-SubCell"/>
</dbReference>
<comment type="caution">
    <text evidence="11">The sequence shown here is derived from an EMBL/GenBank/DDBJ whole genome shotgun (WGS) entry which is preliminary data.</text>
</comment>
<evidence type="ECO:0000256" key="6">
    <source>
        <dbReference type="ARBA" id="ARBA00023015"/>
    </source>
</evidence>
<sequence length="994" mass="112355">MYLDGLIPASQYRDMTDPQIYTKVKGDALEDWDEKKICEKDFDKVCTYIVPDRPCQDGRSDRAEASLPRNLLLKPSKTLPNVMGVYSSEHIPRGTRFGPLVGEIFTKDNVPTHTSRQYFWRVYNNDELYFYIDGASCSKSNWMRYVNPAHSQGEQNLIACQVNFDIYFYTIKAVAPGAELLVWYCDEFSARLGKSLSPVQLNIPVCKEQTTPQEQPNSRHNQYDRKHNTDVQKHNDDKVTKVNQDNVKHDSNETNDTVLDFSTKDNNTAVNEPVHSPLKIPNPRRSIIKSTFDVKHILGHTSDDEDTKPPIPVSVRPSTEPRRTESNKRPSNGLIEDLLVKKMRESEAVLPPAHNALLNYPQYPGSTITPHVPFPPFYPHLPANQQSMTSPIPNSHETPRISGSSSKASPPHHVSPHLAGASPLASPTMEAISPKPSPKYSESSSIERIDEERQSKGVSPNNYTSAPIHNSFPFYPIRNPLFPNMLPQIKTEKTDGITNIPPIATPTIPPLLSKMDARSNNHLMYHPMMPLYSMNPMMMNAAMPSLPWSGLYQHQAAYQAMQAQLLQNNMTSHKPASKPDEVLNLSKPKYEFSNDQQDYQSSLEYQDKLRGYRSLPFPLKKRDGKMHYECNVCSKSFGQLSNLKVHLRTHTGERPFKCLQCGKGFTQLAHLQKHNLVHTGEKPHQCSVCSKRFSSTSNLKTHMRLHSGEKPFTCKLCPAKFTQFVHLKLHKRLHTNERPYECPKCSRKYISASGLKTHWKTGNCGISSEAISEYSRMMDCNLVDNPASPSVIPFFNPFSKLERTGAELDSLSSAFDALEKERLKAQKEHIAQLDELYKRDGEMRREHTLLSQQRSPVFPESLTAHSRIYPDSVTHSPELPPGYPVYHPQSTKGSPRSISPEGSRSPHREMSRSPTRSLEAFENHNDSFESQKYSIGSRSPESEDSIMSDPECDVTIEENIDVSDDVISNEAFVPRSDPMVLSGTHNHQIGTVAS</sequence>
<feature type="coiled-coil region" evidence="9">
    <location>
        <begin position="801"/>
        <end position="828"/>
    </location>
</feature>
<evidence type="ECO:0000256" key="8">
    <source>
        <dbReference type="ARBA" id="ARBA00023242"/>
    </source>
</evidence>
<dbReference type="SUPFAM" id="SSF82199">
    <property type="entry name" value="SET domain"/>
    <property type="match status" value="1"/>
</dbReference>